<dbReference type="SUPFAM" id="SSF52172">
    <property type="entry name" value="CheY-like"/>
    <property type="match status" value="1"/>
</dbReference>
<dbReference type="Pfam" id="PF04397">
    <property type="entry name" value="LytTR"/>
    <property type="match status" value="1"/>
</dbReference>
<dbReference type="RefSeq" id="WP_379838105.1">
    <property type="nucleotide sequence ID" value="NZ_JBHRYQ010000001.1"/>
</dbReference>
<evidence type="ECO:0000259" key="2">
    <source>
        <dbReference type="PROSITE" id="PS50110"/>
    </source>
</evidence>
<dbReference type="PANTHER" id="PTHR37299">
    <property type="entry name" value="TRANSCRIPTIONAL REGULATOR-RELATED"/>
    <property type="match status" value="1"/>
</dbReference>
<dbReference type="Pfam" id="PF00072">
    <property type="entry name" value="Response_reg"/>
    <property type="match status" value="1"/>
</dbReference>
<proteinExistence type="predicted"/>
<keyword evidence="1" id="KW-0597">Phosphoprotein</keyword>
<evidence type="ECO:0000313" key="4">
    <source>
        <dbReference type="EMBL" id="MFC3811263.1"/>
    </source>
</evidence>
<dbReference type="InterPro" id="IPR046947">
    <property type="entry name" value="LytR-like"/>
</dbReference>
<dbReference type="PROSITE" id="PS50110">
    <property type="entry name" value="RESPONSE_REGULATORY"/>
    <property type="match status" value="1"/>
</dbReference>
<protein>
    <submittedName>
        <fullName evidence="4">LytR/AlgR family response regulator transcription factor</fullName>
    </submittedName>
</protein>
<dbReference type="InterPro" id="IPR011006">
    <property type="entry name" value="CheY-like_superfamily"/>
</dbReference>
<feature type="domain" description="Response regulatory" evidence="2">
    <location>
        <begin position="4"/>
        <end position="115"/>
    </location>
</feature>
<dbReference type="SMART" id="SM00448">
    <property type="entry name" value="REC"/>
    <property type="match status" value="1"/>
</dbReference>
<dbReference type="EMBL" id="JBHRYQ010000001">
    <property type="protein sequence ID" value="MFC3811263.1"/>
    <property type="molecule type" value="Genomic_DNA"/>
</dbReference>
<dbReference type="InterPro" id="IPR001789">
    <property type="entry name" value="Sig_transdc_resp-reg_receiver"/>
</dbReference>
<accession>A0ABV7YVB6</accession>
<evidence type="ECO:0000313" key="5">
    <source>
        <dbReference type="Proteomes" id="UP001595616"/>
    </source>
</evidence>
<keyword evidence="5" id="KW-1185">Reference proteome</keyword>
<evidence type="ECO:0000256" key="1">
    <source>
        <dbReference type="PROSITE-ProRule" id="PRU00169"/>
    </source>
</evidence>
<feature type="modified residue" description="4-aspartylphosphate" evidence="1">
    <location>
        <position position="55"/>
    </location>
</feature>
<name>A0ABV7YVB6_9BACT</name>
<feature type="domain" description="HTH LytTR-type" evidence="3">
    <location>
        <begin position="147"/>
        <end position="203"/>
    </location>
</feature>
<dbReference type="Gene3D" id="3.40.50.2300">
    <property type="match status" value="1"/>
</dbReference>
<dbReference type="Gene3D" id="2.40.50.1020">
    <property type="entry name" value="LytTr DNA-binding domain"/>
    <property type="match status" value="1"/>
</dbReference>
<dbReference type="InterPro" id="IPR007492">
    <property type="entry name" value="LytTR_DNA-bd_dom"/>
</dbReference>
<comment type="caution">
    <text evidence="4">The sequence shown here is derived from an EMBL/GenBank/DDBJ whole genome shotgun (WGS) entry which is preliminary data.</text>
</comment>
<sequence>MKIKCILIDDEPFALDILEDDLHDFDNFEVVAKFLTPHEALDFLEKEKVDLIFSDIQMPGQLGTAFVKSLKEPPLVIFTTAFHQYAVEGFELNAIDYLMKPIRKERLGQALQKVENQLALIKSNDNPSEENFIHVFAEYKKVKVFFDEILYVEGLKDYVKIYLQNRVHPLLTRSNLKGMEGKLPEATFLRIHNSYIINKTKVEAFTQAKVQISGAEIPVGKKFADCLLQL</sequence>
<dbReference type="PROSITE" id="PS50930">
    <property type="entry name" value="HTH_LYTTR"/>
    <property type="match status" value="1"/>
</dbReference>
<dbReference type="Proteomes" id="UP001595616">
    <property type="component" value="Unassembled WGS sequence"/>
</dbReference>
<reference evidence="5" key="1">
    <citation type="journal article" date="2019" name="Int. J. Syst. Evol. Microbiol.">
        <title>The Global Catalogue of Microorganisms (GCM) 10K type strain sequencing project: providing services to taxonomists for standard genome sequencing and annotation.</title>
        <authorList>
            <consortium name="The Broad Institute Genomics Platform"/>
            <consortium name="The Broad Institute Genome Sequencing Center for Infectious Disease"/>
            <person name="Wu L."/>
            <person name="Ma J."/>
        </authorList>
    </citation>
    <scope>NUCLEOTIDE SEQUENCE [LARGE SCALE GENOMIC DNA]</scope>
    <source>
        <strain evidence="5">CECT 7956</strain>
    </source>
</reference>
<organism evidence="4 5">
    <name type="scientific">Lacihabitans lacunae</name>
    <dbReference type="NCBI Taxonomy" id="1028214"/>
    <lineage>
        <taxon>Bacteria</taxon>
        <taxon>Pseudomonadati</taxon>
        <taxon>Bacteroidota</taxon>
        <taxon>Cytophagia</taxon>
        <taxon>Cytophagales</taxon>
        <taxon>Leadbetterellaceae</taxon>
        <taxon>Lacihabitans</taxon>
    </lineage>
</organism>
<dbReference type="PANTHER" id="PTHR37299:SF1">
    <property type="entry name" value="STAGE 0 SPORULATION PROTEIN A HOMOLOG"/>
    <property type="match status" value="1"/>
</dbReference>
<gene>
    <name evidence="4" type="ORF">ACFOOI_11425</name>
</gene>
<evidence type="ECO:0000259" key="3">
    <source>
        <dbReference type="PROSITE" id="PS50930"/>
    </source>
</evidence>
<dbReference type="SMART" id="SM00850">
    <property type="entry name" value="LytTR"/>
    <property type="match status" value="1"/>
</dbReference>